<comment type="caution">
    <text evidence="9">Lacks conserved residue(s) required for the propagation of feature annotation.</text>
</comment>
<keyword evidence="12" id="KW-1185">Reference proteome</keyword>
<keyword evidence="2 9" id="KW-0813">Transport</keyword>
<dbReference type="EMBL" id="FWFQ01000014">
    <property type="protein sequence ID" value="SLN42933.1"/>
    <property type="molecule type" value="Genomic_DNA"/>
</dbReference>
<dbReference type="PANTHER" id="PTHR35011:SF5">
    <property type="entry name" value="SIALIC ACID TRAP TRANSPORTER SMALL PERMEASE PROTEIN SIAQ"/>
    <property type="match status" value="1"/>
</dbReference>
<dbReference type="AlphaFoldDB" id="A0A1Y5SMD1"/>
<gene>
    <name evidence="11" type="ORF">PSA7680_02139</name>
</gene>
<comment type="subcellular location">
    <subcellularLocation>
        <location evidence="1 9">Cell inner membrane</location>
        <topology evidence="1 9">Multi-pass membrane protein</topology>
    </subcellularLocation>
</comment>
<feature type="transmembrane region" description="Helical" evidence="9">
    <location>
        <begin position="90"/>
        <end position="111"/>
    </location>
</feature>
<dbReference type="InterPro" id="IPR007387">
    <property type="entry name" value="TRAP_DctQ"/>
</dbReference>
<accession>A0A1Y5SMD1</accession>
<feature type="transmembrane region" description="Helical" evidence="9">
    <location>
        <begin position="132"/>
        <end position="154"/>
    </location>
</feature>
<evidence type="ECO:0000313" key="12">
    <source>
        <dbReference type="Proteomes" id="UP000193409"/>
    </source>
</evidence>
<evidence type="ECO:0000259" key="10">
    <source>
        <dbReference type="Pfam" id="PF04290"/>
    </source>
</evidence>
<feature type="domain" description="Tripartite ATP-independent periplasmic transporters DctQ component" evidence="10">
    <location>
        <begin position="70"/>
        <end position="201"/>
    </location>
</feature>
<dbReference type="Proteomes" id="UP000193409">
    <property type="component" value="Unassembled WGS sequence"/>
</dbReference>
<dbReference type="Pfam" id="PF04290">
    <property type="entry name" value="DctQ"/>
    <property type="match status" value="1"/>
</dbReference>
<evidence type="ECO:0000256" key="3">
    <source>
        <dbReference type="ARBA" id="ARBA00022475"/>
    </source>
</evidence>
<comment type="similarity">
    <text evidence="8 9">Belongs to the TRAP transporter small permease family.</text>
</comment>
<keyword evidence="7 9" id="KW-0472">Membrane</keyword>
<evidence type="ECO:0000313" key="11">
    <source>
        <dbReference type="EMBL" id="SLN42933.1"/>
    </source>
</evidence>
<feature type="transmembrane region" description="Helical" evidence="9">
    <location>
        <begin position="60"/>
        <end position="78"/>
    </location>
</feature>
<keyword evidence="6 9" id="KW-1133">Transmembrane helix</keyword>
<feature type="transmembrane region" description="Helical" evidence="9">
    <location>
        <begin position="28"/>
        <end position="48"/>
    </location>
</feature>
<dbReference type="GO" id="GO:0022857">
    <property type="term" value="F:transmembrane transporter activity"/>
    <property type="evidence" value="ECO:0007669"/>
    <property type="project" value="UniProtKB-UniRule"/>
</dbReference>
<reference evidence="11 12" key="1">
    <citation type="submission" date="2017-03" db="EMBL/GenBank/DDBJ databases">
        <authorList>
            <person name="Afonso C.L."/>
            <person name="Miller P.J."/>
            <person name="Scott M.A."/>
            <person name="Spackman E."/>
            <person name="Goraichik I."/>
            <person name="Dimitrov K.M."/>
            <person name="Suarez D.L."/>
            <person name="Swayne D.E."/>
        </authorList>
    </citation>
    <scope>NUCLEOTIDE SEQUENCE [LARGE SCALE GENOMIC DNA]</scope>
    <source>
        <strain evidence="11 12">CECT 7680</strain>
    </source>
</reference>
<keyword evidence="4 9" id="KW-0997">Cell inner membrane</keyword>
<evidence type="ECO:0000256" key="6">
    <source>
        <dbReference type="ARBA" id="ARBA00022989"/>
    </source>
</evidence>
<comment type="subunit">
    <text evidence="9">The complex comprises the extracytoplasmic solute receptor protein and the two transmembrane proteins.</text>
</comment>
<keyword evidence="3" id="KW-1003">Cell membrane</keyword>
<keyword evidence="5 9" id="KW-0812">Transmembrane</keyword>
<dbReference type="PANTHER" id="PTHR35011">
    <property type="entry name" value="2,3-DIKETO-L-GULONATE TRAP TRANSPORTER SMALL PERMEASE PROTEIN YIAM"/>
    <property type="match status" value="1"/>
</dbReference>
<evidence type="ECO:0000256" key="1">
    <source>
        <dbReference type="ARBA" id="ARBA00004429"/>
    </source>
</evidence>
<dbReference type="OrthoDB" id="6116361at2"/>
<evidence type="ECO:0000256" key="5">
    <source>
        <dbReference type="ARBA" id="ARBA00022692"/>
    </source>
</evidence>
<evidence type="ECO:0000256" key="8">
    <source>
        <dbReference type="ARBA" id="ARBA00038436"/>
    </source>
</evidence>
<dbReference type="InterPro" id="IPR055348">
    <property type="entry name" value="DctQ"/>
</dbReference>
<dbReference type="GO" id="GO:0005886">
    <property type="term" value="C:plasma membrane"/>
    <property type="evidence" value="ECO:0007669"/>
    <property type="project" value="UniProtKB-SubCell"/>
</dbReference>
<feature type="transmembrane region" description="Helical" evidence="9">
    <location>
        <begin position="174"/>
        <end position="194"/>
    </location>
</feature>
<evidence type="ECO:0000256" key="9">
    <source>
        <dbReference type="RuleBase" id="RU369079"/>
    </source>
</evidence>
<organism evidence="11 12">
    <name type="scientific">Pseudoruegeria aquimaris</name>
    <dbReference type="NCBI Taxonomy" id="393663"/>
    <lineage>
        <taxon>Bacteria</taxon>
        <taxon>Pseudomonadati</taxon>
        <taxon>Pseudomonadota</taxon>
        <taxon>Alphaproteobacteria</taxon>
        <taxon>Rhodobacterales</taxon>
        <taxon>Roseobacteraceae</taxon>
        <taxon>Pseudoruegeria</taxon>
    </lineage>
</organism>
<sequence length="220" mass="24333">MGSDIGMIFSALMSGDSFEIRSALRSDAAWWLGAVTLLAGGFIVALIYERVPLVETLLERTVMVTCYLAIALIIFWGVVDRFIFSNQQPWSTTIPPLLFMIMAWFGAAFNIRKRTHLSFSEIRTAMPRGAQFACLWMDAALWFGFAVILFVTTARQAALSASNFAIVLGTDNTMLWWFLVTAPIAALLMAARAIENIREDIANWRSGAPLIKQAVIGGDV</sequence>
<comment type="function">
    <text evidence="9">Part of the tripartite ATP-independent periplasmic (TRAP) transport system.</text>
</comment>
<evidence type="ECO:0000256" key="2">
    <source>
        <dbReference type="ARBA" id="ARBA00022448"/>
    </source>
</evidence>
<proteinExistence type="inferred from homology"/>
<dbReference type="RefSeq" id="WP_085868694.1">
    <property type="nucleotide sequence ID" value="NZ_FWFQ01000014.1"/>
</dbReference>
<name>A0A1Y5SMD1_9RHOB</name>
<protein>
    <recommendedName>
        <fullName evidence="9">TRAP transporter small permease protein</fullName>
    </recommendedName>
</protein>
<evidence type="ECO:0000256" key="4">
    <source>
        <dbReference type="ARBA" id="ARBA00022519"/>
    </source>
</evidence>
<evidence type="ECO:0000256" key="7">
    <source>
        <dbReference type="ARBA" id="ARBA00023136"/>
    </source>
</evidence>
<dbReference type="GO" id="GO:0015740">
    <property type="term" value="P:C4-dicarboxylate transport"/>
    <property type="evidence" value="ECO:0007669"/>
    <property type="project" value="TreeGrafter"/>
</dbReference>